<dbReference type="EMBL" id="LBBT01000184">
    <property type="protein sequence ID" value="KKY01466.1"/>
    <property type="molecule type" value="Genomic_DNA"/>
</dbReference>
<proteinExistence type="predicted"/>
<evidence type="ECO:0000313" key="2">
    <source>
        <dbReference type="Proteomes" id="UP000034407"/>
    </source>
</evidence>
<evidence type="ECO:0000313" key="1">
    <source>
        <dbReference type="EMBL" id="KKY01466.1"/>
    </source>
</evidence>
<dbReference type="Proteomes" id="UP000034407">
    <property type="component" value="Unassembled WGS sequence"/>
</dbReference>
<sequence length="69" mass="8073">MHHDFDHMGSAADLKSKYSNIKILASEKDESYINGKEKSLRLQQTESIIIVCQKNQKKGHLIFKRNWNQ</sequence>
<dbReference type="Gene3D" id="3.60.15.10">
    <property type="entry name" value="Ribonuclease Z/Hydroxyacylglutathione hydrolase-like"/>
    <property type="match status" value="1"/>
</dbReference>
<dbReference type="SUPFAM" id="SSF56281">
    <property type="entry name" value="Metallo-hydrolase/oxidoreductase"/>
    <property type="match status" value="1"/>
</dbReference>
<dbReference type="PATRIC" id="fig|1629550.3.peg.1145"/>
<keyword evidence="2" id="KW-1185">Reference proteome</keyword>
<protein>
    <recommendedName>
        <fullName evidence="3">Metallo-beta-lactamase domain-containing protein</fullName>
    </recommendedName>
</protein>
<dbReference type="OrthoDB" id="9761531at2"/>
<reference evidence="1 2" key="1">
    <citation type="submission" date="2015-04" db="EMBL/GenBank/DDBJ databases">
        <title>Microcin producing Clostridium sp. JC272T.</title>
        <authorList>
            <person name="Jyothsna T."/>
            <person name="Sasikala C."/>
            <person name="Ramana C."/>
        </authorList>
    </citation>
    <scope>NUCLEOTIDE SEQUENCE [LARGE SCALE GENOMIC DNA]</scope>
    <source>
        <strain evidence="1 2">JC272</strain>
    </source>
</reference>
<name>A0A0M3DH63_9FIRM</name>
<dbReference type="AlphaFoldDB" id="A0A0M3DH63"/>
<gene>
    <name evidence="1" type="ORF">VN21_08545</name>
</gene>
<accession>A0A0M3DH63</accession>
<organism evidence="1 2">
    <name type="scientific">Paraclostridium benzoelyticum</name>
    <dbReference type="NCBI Taxonomy" id="1629550"/>
    <lineage>
        <taxon>Bacteria</taxon>
        <taxon>Bacillati</taxon>
        <taxon>Bacillota</taxon>
        <taxon>Clostridia</taxon>
        <taxon>Peptostreptococcales</taxon>
        <taxon>Peptostreptococcaceae</taxon>
        <taxon>Paraclostridium</taxon>
    </lineage>
</organism>
<comment type="caution">
    <text evidence="1">The sequence shown here is derived from an EMBL/GenBank/DDBJ whole genome shotgun (WGS) entry which is preliminary data.</text>
</comment>
<evidence type="ECO:0008006" key="3">
    <source>
        <dbReference type="Google" id="ProtNLM"/>
    </source>
</evidence>
<dbReference type="InterPro" id="IPR036866">
    <property type="entry name" value="RibonucZ/Hydroxyglut_hydro"/>
</dbReference>